<dbReference type="InterPro" id="IPR051321">
    <property type="entry name" value="PHA/PHB_synthase"/>
</dbReference>
<name>A0ABU9R9B6_9BURK</name>
<dbReference type="PANTHER" id="PTHR36837">
    <property type="entry name" value="POLY(3-HYDROXYALKANOATE) POLYMERASE SUBUNIT PHAC"/>
    <property type="match status" value="1"/>
</dbReference>
<dbReference type="InterPro" id="IPR010915">
    <property type="entry name" value="PHB_depoly_PhaZ"/>
</dbReference>
<dbReference type="PIRSF" id="PIRSF020818">
    <property type="entry name" value="PHB_depoly_PhaZ"/>
    <property type="match status" value="1"/>
</dbReference>
<dbReference type="Pfam" id="PF06850">
    <property type="entry name" value="PHB_depo_C"/>
    <property type="match status" value="1"/>
</dbReference>
<evidence type="ECO:0000259" key="1">
    <source>
        <dbReference type="Pfam" id="PF06850"/>
    </source>
</evidence>
<sequence>MWYGFIDAQRRLARTIAGERPGNDIEAVPMQIPGTNLGDVAKAFSHWLLRSACAYGEPPPFGIRSVTSGGSRIEIEESVVDSLPVGALRKFTRKRMAAKTGVKWPIMLCAPLAGHHAVMLRETVETLLEERDVFVSDWADARDVPPDAGPLSLDDYVLALERFISTARAHGPPVHVVAVCQATVPALAAAALLTSVLAVPLASISLLGGPIDSRINPTRIDRFATSHTLEWFRDQVIDVVPPPYRGAGRRVYPGFIQQSAMLAAHPERHVRLEAAYWSNWLAGDMRAAAEALRSLNEYAAVLDMAESYFLDILRVVFQEHRLPRNAWSVQGRHVELNALSRTPLCTVEGELDDITGAGQTHCAHTLCGASSPPRDRQMTVPTCNHYDLFTGSRWREAVHPALCRFWREVEDAASSMPVRQHTDRPTRSRRHA</sequence>
<accession>A0ABU9R9B6</accession>
<dbReference type="EMBL" id="JAZHGA010000025">
    <property type="protein sequence ID" value="MEM5343636.1"/>
    <property type="molecule type" value="Genomic_DNA"/>
</dbReference>
<dbReference type="SUPFAM" id="SSF53474">
    <property type="entry name" value="alpha/beta-Hydrolases"/>
    <property type="match status" value="1"/>
</dbReference>
<comment type="caution">
    <text evidence="2">The sequence shown here is derived from an EMBL/GenBank/DDBJ whole genome shotgun (WGS) entry which is preliminary data.</text>
</comment>
<protein>
    <submittedName>
        <fullName evidence="2">Polyhydroxyalkanoate depolymerase</fullName>
    </submittedName>
</protein>
<keyword evidence="3" id="KW-1185">Reference proteome</keyword>
<evidence type="ECO:0000313" key="3">
    <source>
        <dbReference type="Proteomes" id="UP001481677"/>
    </source>
</evidence>
<dbReference type="InterPro" id="IPR009656">
    <property type="entry name" value="PHB_depo_C"/>
</dbReference>
<gene>
    <name evidence="2" type="primary">phaZ</name>
    <name evidence="2" type="ORF">V4C56_28930</name>
</gene>
<organism evidence="2 3">
    <name type="scientific">Paraburkholderia azotifigens</name>
    <dbReference type="NCBI Taxonomy" id="2057004"/>
    <lineage>
        <taxon>Bacteria</taxon>
        <taxon>Pseudomonadati</taxon>
        <taxon>Pseudomonadota</taxon>
        <taxon>Betaproteobacteria</taxon>
        <taxon>Burkholderiales</taxon>
        <taxon>Burkholderiaceae</taxon>
        <taxon>Paraburkholderia</taxon>
    </lineage>
</organism>
<dbReference type="RefSeq" id="WP_028367877.1">
    <property type="nucleotide sequence ID" value="NZ_JAZHFZ010000027.1"/>
</dbReference>
<dbReference type="NCBIfam" id="TIGR01849">
    <property type="entry name" value="PHB_depoly_PhaZ"/>
    <property type="match status" value="1"/>
</dbReference>
<dbReference type="Gene3D" id="3.40.50.1820">
    <property type="entry name" value="alpha/beta hydrolase"/>
    <property type="match status" value="1"/>
</dbReference>
<feature type="domain" description="PHB de-polymerase C-terminal" evidence="1">
    <location>
        <begin position="208"/>
        <end position="408"/>
    </location>
</feature>
<reference evidence="2 3" key="1">
    <citation type="submission" date="2024-01" db="EMBL/GenBank/DDBJ databases">
        <title>The diversity of rhizobia nodulating Mimosa spp. in eleven states of Brazil covering several biomes is determined by host plant, location, and edaphic factors.</title>
        <authorList>
            <person name="Rouws L."/>
            <person name="Barauna A."/>
            <person name="Beukes C."/>
            <person name="De Faria S.M."/>
            <person name="Gross E."/>
            <person name="Dos Reis Junior F.B."/>
            <person name="Simon M."/>
            <person name="Maluk M."/>
            <person name="Odee D.W."/>
            <person name="Kenicer G."/>
            <person name="Young J.P.W."/>
            <person name="Reis V.M."/>
            <person name="Zilli J."/>
            <person name="James E.K."/>
        </authorList>
    </citation>
    <scope>NUCLEOTIDE SEQUENCE [LARGE SCALE GENOMIC DNA]</scope>
    <source>
        <strain evidence="2 3">JPY530</strain>
    </source>
</reference>
<dbReference type="PANTHER" id="PTHR36837:SF4">
    <property type="entry name" value="BLR0908 PROTEIN"/>
    <property type="match status" value="1"/>
</dbReference>
<dbReference type="Proteomes" id="UP001481677">
    <property type="component" value="Unassembled WGS sequence"/>
</dbReference>
<proteinExistence type="predicted"/>
<evidence type="ECO:0000313" key="2">
    <source>
        <dbReference type="EMBL" id="MEM5343636.1"/>
    </source>
</evidence>
<dbReference type="InterPro" id="IPR029058">
    <property type="entry name" value="AB_hydrolase_fold"/>
</dbReference>